<dbReference type="KEGG" id="panm:D3795_11455"/>
<proteinExistence type="predicted"/>
<accession>A0AA92INB4</accession>
<dbReference type="SUPFAM" id="SSF53448">
    <property type="entry name" value="Nucleotide-diphospho-sugar transferases"/>
    <property type="match status" value="1"/>
</dbReference>
<dbReference type="Pfam" id="PF00535">
    <property type="entry name" value="Glycos_transf_2"/>
    <property type="match status" value="1"/>
</dbReference>
<sequence length="340" mass="38582">MSKSESKDVDIKCVDTPKLITDQYWITNDAPPLVTISCTTFNQKHFIGKCIESFLSQKTTFKIEILIYDDASDDGTSEIVRQYQERFPTLIKTFIQEENQFSQGRNVNIANFSSAQGKFIALCHGDDYWCSADKLQSQVEAMNKFDVDISGHAAIKVDVNDRILDGLTGYQVNKVKYFSFRSLIENNGNMLPFGSIMITEKAKSRMLEYMPPVTFHTGIQMLGALDKGLIVLPDVLSAYRIDVPGSTTEILLKDIKRVENTTLRRVTSFKFLRKLSNRSYMSAFNKLLAKQVLQGKQLRISSRLIVLRAVLENESIASRVEIIILLVAHSFKKIARLIVR</sequence>
<reference evidence="2 3" key="1">
    <citation type="submission" date="2018-09" db="EMBL/GenBank/DDBJ databases">
        <title>Whole genome sequencing of Idiomarina andamanensis W-5T (LMG 29773T= JCM 31645T).</title>
        <authorList>
            <person name="Das S.K."/>
        </authorList>
    </citation>
    <scope>NUCLEOTIDE SEQUENCE [LARGE SCALE GENOMIC DNA]</scope>
    <source>
        <strain evidence="2 3">W-5T</strain>
    </source>
</reference>
<dbReference type="EMBL" id="CP032551">
    <property type="protein sequence ID" value="QGT96737.1"/>
    <property type="molecule type" value="Genomic_DNA"/>
</dbReference>
<dbReference type="AlphaFoldDB" id="A0AA92INB4"/>
<evidence type="ECO:0000259" key="1">
    <source>
        <dbReference type="Pfam" id="PF00535"/>
    </source>
</evidence>
<protein>
    <submittedName>
        <fullName evidence="2">Glycosyltransferase family 2 protein</fullName>
    </submittedName>
</protein>
<dbReference type="InterPro" id="IPR029044">
    <property type="entry name" value="Nucleotide-diphossugar_trans"/>
</dbReference>
<dbReference type="RefSeq" id="WP_156268862.1">
    <property type="nucleotide sequence ID" value="NZ_CP032551.1"/>
</dbReference>
<dbReference type="Gene3D" id="3.90.550.10">
    <property type="entry name" value="Spore Coat Polysaccharide Biosynthesis Protein SpsA, Chain A"/>
    <property type="match status" value="1"/>
</dbReference>
<dbReference type="PANTHER" id="PTHR22916:SF3">
    <property type="entry name" value="UDP-GLCNAC:BETAGAL BETA-1,3-N-ACETYLGLUCOSAMINYLTRANSFERASE-LIKE PROTEIN 1"/>
    <property type="match status" value="1"/>
</dbReference>
<feature type="domain" description="Glycosyltransferase 2-like" evidence="1">
    <location>
        <begin position="39"/>
        <end position="168"/>
    </location>
</feature>
<organism evidence="2 3">
    <name type="scientific">Pseudidiomarina andamanensis</name>
    <dbReference type="NCBI Taxonomy" id="1940690"/>
    <lineage>
        <taxon>Bacteria</taxon>
        <taxon>Pseudomonadati</taxon>
        <taxon>Pseudomonadota</taxon>
        <taxon>Gammaproteobacteria</taxon>
        <taxon>Alteromonadales</taxon>
        <taxon>Idiomarinaceae</taxon>
        <taxon>Pseudidiomarina</taxon>
    </lineage>
</organism>
<dbReference type="GO" id="GO:0016758">
    <property type="term" value="F:hexosyltransferase activity"/>
    <property type="evidence" value="ECO:0007669"/>
    <property type="project" value="UniProtKB-ARBA"/>
</dbReference>
<name>A0AA92INB4_9GAMM</name>
<dbReference type="InterPro" id="IPR001173">
    <property type="entry name" value="Glyco_trans_2-like"/>
</dbReference>
<evidence type="ECO:0000313" key="3">
    <source>
        <dbReference type="Proteomes" id="UP000427820"/>
    </source>
</evidence>
<dbReference type="Proteomes" id="UP000427820">
    <property type="component" value="Chromosome"/>
</dbReference>
<evidence type="ECO:0000313" key="2">
    <source>
        <dbReference type="EMBL" id="QGT96737.1"/>
    </source>
</evidence>
<keyword evidence="3" id="KW-1185">Reference proteome</keyword>
<gene>
    <name evidence="2" type="ORF">D3795_11455</name>
</gene>
<dbReference type="PANTHER" id="PTHR22916">
    <property type="entry name" value="GLYCOSYLTRANSFERASE"/>
    <property type="match status" value="1"/>
</dbReference>